<feature type="region of interest" description="Disordered" evidence="1">
    <location>
        <begin position="1085"/>
        <end position="1109"/>
    </location>
</feature>
<feature type="compositionally biased region" description="Basic and acidic residues" evidence="1">
    <location>
        <begin position="1005"/>
        <end position="1020"/>
    </location>
</feature>
<gene>
    <name evidence="2" type="ORF">F5890DRAFT_1540964</name>
</gene>
<name>A0AA38PRU5_9AGAR</name>
<feature type="region of interest" description="Disordered" evidence="1">
    <location>
        <begin position="1142"/>
        <end position="1172"/>
    </location>
</feature>
<evidence type="ECO:0000256" key="1">
    <source>
        <dbReference type="SAM" id="MobiDB-lite"/>
    </source>
</evidence>
<evidence type="ECO:0000313" key="3">
    <source>
        <dbReference type="Proteomes" id="UP001163850"/>
    </source>
</evidence>
<dbReference type="InterPro" id="IPR016024">
    <property type="entry name" value="ARM-type_fold"/>
</dbReference>
<feature type="compositionally biased region" description="Polar residues" evidence="1">
    <location>
        <begin position="976"/>
        <end position="986"/>
    </location>
</feature>
<accession>A0AA38PRU5</accession>
<dbReference type="EMBL" id="MU802179">
    <property type="protein sequence ID" value="KAJ3980533.1"/>
    <property type="molecule type" value="Genomic_DNA"/>
</dbReference>
<feature type="compositionally biased region" description="Basic and acidic residues" evidence="1">
    <location>
        <begin position="14"/>
        <end position="33"/>
    </location>
</feature>
<feature type="compositionally biased region" description="Basic and acidic residues" evidence="1">
    <location>
        <begin position="1043"/>
        <end position="1061"/>
    </location>
</feature>
<dbReference type="SUPFAM" id="SSF48371">
    <property type="entry name" value="ARM repeat"/>
    <property type="match status" value="1"/>
</dbReference>
<sequence length="1304" mass="146719">MNHSCSAKNVPIYNKDHKLNQADRKRNNHDTTHPYDSTKLFSMVPSSSSPSIEEEAGASAQSAHYLLSPLETLDESLIDSHEERIDLQDLIEAYNLLATRIKDILLKSSPSDQTAAPLTLLAERSQVLIIALRRDVMRVMVNPFTMISKENEKREGMDLDEIHYARNLALLGQQAIRLTSELFAFPQLYSKMTVDQLRLLLHDILVILSEPSLPTPHSRRTFALLRWILQVQKLPFNVLSPHNSKIIACVRRSLAGEKEQVNVDGLKILAELLRNNPKLFLGPACDLLSDALKFLIAKSANLRSVAAHAISAFAYAKVLQGLPYSHRQKVSYELSRTVRKFSIQYIEGEDPTQTPFLLNILQSSLKDSQLSFQSNDPQWAAVVIASFIVLIDVPLFNSTTLLKMKELLWQISDQPSATVRLLHTPVWKCFVWAFARIPADDEISRKVQTVISQDLRNGTGALLLHVMMNLNGKEMVTRILEVLTWMFDDKSSRQDGVVLLCHLLGSSGTPRSNADIIPILHEQLFDGKILDAHLADLMKHTATTSDPTVVRRIIRELSIQETIDHWERLHELWTDSVKYLMKNSMPDIQKPICTAWKKLLRADLESCQKQGQAAPSPKVATILGRLCDEFAYQTSDAHMEVKQIQFLRMLWHVAQRLFSWSHLKETSNMLLTAIVRRDFQIGNMTVQAEWLKLSRIVAVIPASGEKGLADSSAFDSQTWVAVARIWTSIDDVPADNLVTFLKFIFPERLATDEAIKLWGTLLRSILADFTAQAHTPESYLALWKTFATNDLTLALAFPKQFHALLSAFVVTSNTEPPEPVLPFLSNLLCSLYSPHHSLAISMQYIDTIHGFILSVSDTQLVSCISSLCNSLRCWMEDQSTIVPNTIYFQSIFPLYEDILRRLRQEKPNERTIGLLWKLFISPIERPVPSKEAIKAFEAFWLATYHGQNVFFEPELIRYLKGLDMALGVGLAAGLTQSDDSQRTNDSLVPESSCLESGHPTGSQILERHFDPLGQGDKTDNLEIVPSSSSPMHEPEHASTGLLSDDKDRDDGVKSDPVSPRESKRKRRIEVEEIVEETPPAISFVRVSVPETHVRRHSGTKSPMNDKGKDKAPAALEHLQTPVKRGPKANGGNASRSWIRESQLMTPEPSSPPSSQHGHGDQSEEEEEEYGSWENAVVSPRSFAQISKEIDVDLPDVNMVERDRLDAHDDNDSILNSPSIHAAKRRKLGSITVGTTNVRASGRDRRRDRTTSSRILQLQQALEAFQDDKETPMEDLVKASKLVQEFGATISEKLSVRTHTDRNRP</sequence>
<feature type="region of interest" description="Disordered" evidence="1">
    <location>
        <begin position="976"/>
        <end position="1066"/>
    </location>
</feature>
<evidence type="ECO:0000313" key="2">
    <source>
        <dbReference type="EMBL" id="KAJ3980533.1"/>
    </source>
</evidence>
<proteinExistence type="predicted"/>
<protein>
    <recommendedName>
        <fullName evidence="4">Telomere-associated protein Rif1 N-terminal domain-containing protein</fullName>
    </recommendedName>
</protein>
<reference evidence="2" key="1">
    <citation type="submission" date="2022-08" db="EMBL/GenBank/DDBJ databases">
        <authorList>
            <consortium name="DOE Joint Genome Institute"/>
            <person name="Min B."/>
            <person name="Riley R."/>
            <person name="Sierra-Patev S."/>
            <person name="Naranjo-Ortiz M."/>
            <person name="Looney B."/>
            <person name="Konkel Z."/>
            <person name="Slot J.C."/>
            <person name="Sakamoto Y."/>
            <person name="Steenwyk J.L."/>
            <person name="Rokas A."/>
            <person name="Carro J."/>
            <person name="Camarero S."/>
            <person name="Ferreira P."/>
            <person name="Molpeceres G."/>
            <person name="Ruiz-Duenas F.J."/>
            <person name="Serrano A."/>
            <person name="Henrissat B."/>
            <person name="Drula E."/>
            <person name="Hughes K.W."/>
            <person name="Mata J.L."/>
            <person name="Ishikawa N.K."/>
            <person name="Vargas-Isla R."/>
            <person name="Ushijima S."/>
            <person name="Smith C.A."/>
            <person name="Ahrendt S."/>
            <person name="Andreopoulos W."/>
            <person name="He G."/>
            <person name="Labutti K."/>
            <person name="Lipzen A."/>
            <person name="Ng V."/>
            <person name="Sandor L."/>
            <person name="Barry K."/>
            <person name="Martinez A.T."/>
            <person name="Xiao Y."/>
            <person name="Gibbons J.G."/>
            <person name="Terashima K."/>
            <person name="Hibbett D.S."/>
            <person name="Grigoriev I.V."/>
        </authorList>
    </citation>
    <scope>NUCLEOTIDE SEQUENCE</scope>
    <source>
        <strain evidence="2">TFB7829</strain>
    </source>
</reference>
<dbReference type="Proteomes" id="UP001163850">
    <property type="component" value="Unassembled WGS sequence"/>
</dbReference>
<organism evidence="2 3">
    <name type="scientific">Lentinula detonsa</name>
    <dbReference type="NCBI Taxonomy" id="2804962"/>
    <lineage>
        <taxon>Eukaryota</taxon>
        <taxon>Fungi</taxon>
        <taxon>Dikarya</taxon>
        <taxon>Basidiomycota</taxon>
        <taxon>Agaricomycotina</taxon>
        <taxon>Agaricomycetes</taxon>
        <taxon>Agaricomycetidae</taxon>
        <taxon>Agaricales</taxon>
        <taxon>Marasmiineae</taxon>
        <taxon>Omphalotaceae</taxon>
        <taxon>Lentinula</taxon>
    </lineage>
</organism>
<comment type="caution">
    <text evidence="2">The sequence shown here is derived from an EMBL/GenBank/DDBJ whole genome shotgun (WGS) entry which is preliminary data.</text>
</comment>
<feature type="region of interest" description="Disordered" evidence="1">
    <location>
        <begin position="1"/>
        <end position="37"/>
    </location>
</feature>
<evidence type="ECO:0008006" key="4">
    <source>
        <dbReference type="Google" id="ProtNLM"/>
    </source>
</evidence>